<dbReference type="SUPFAM" id="SSF103473">
    <property type="entry name" value="MFS general substrate transporter"/>
    <property type="match status" value="1"/>
</dbReference>
<reference evidence="7" key="1">
    <citation type="journal article" date="2021" name="Nat. Commun.">
        <title>Genetic determinants of endophytism in the Arabidopsis root mycobiome.</title>
        <authorList>
            <person name="Mesny F."/>
            <person name="Miyauchi S."/>
            <person name="Thiergart T."/>
            <person name="Pickel B."/>
            <person name="Atanasova L."/>
            <person name="Karlsson M."/>
            <person name="Huettel B."/>
            <person name="Barry K.W."/>
            <person name="Haridas S."/>
            <person name="Chen C."/>
            <person name="Bauer D."/>
            <person name="Andreopoulos W."/>
            <person name="Pangilinan J."/>
            <person name="LaButti K."/>
            <person name="Riley R."/>
            <person name="Lipzen A."/>
            <person name="Clum A."/>
            <person name="Drula E."/>
            <person name="Henrissat B."/>
            <person name="Kohler A."/>
            <person name="Grigoriev I.V."/>
            <person name="Martin F.M."/>
            <person name="Hacquard S."/>
        </authorList>
    </citation>
    <scope>NUCLEOTIDE SEQUENCE</scope>
    <source>
        <strain evidence="7">MPI-SDFR-AT-0117</strain>
    </source>
</reference>
<organism evidence="7 8">
    <name type="scientific">Plectosphaerella plurivora</name>
    <dbReference type="NCBI Taxonomy" id="936078"/>
    <lineage>
        <taxon>Eukaryota</taxon>
        <taxon>Fungi</taxon>
        <taxon>Dikarya</taxon>
        <taxon>Ascomycota</taxon>
        <taxon>Pezizomycotina</taxon>
        <taxon>Sordariomycetes</taxon>
        <taxon>Hypocreomycetidae</taxon>
        <taxon>Glomerellales</taxon>
        <taxon>Plectosphaerellaceae</taxon>
        <taxon>Plectosphaerella</taxon>
    </lineage>
</organism>
<comment type="caution">
    <text evidence="7">The sequence shown here is derived from an EMBL/GenBank/DDBJ whole genome shotgun (WGS) entry which is preliminary data.</text>
</comment>
<dbReference type="GO" id="GO:0005886">
    <property type="term" value="C:plasma membrane"/>
    <property type="evidence" value="ECO:0007669"/>
    <property type="project" value="TreeGrafter"/>
</dbReference>
<feature type="transmembrane region" description="Helical" evidence="6">
    <location>
        <begin position="58"/>
        <end position="77"/>
    </location>
</feature>
<feature type="transmembrane region" description="Helical" evidence="6">
    <location>
        <begin position="151"/>
        <end position="176"/>
    </location>
</feature>
<evidence type="ECO:0000256" key="5">
    <source>
        <dbReference type="SAM" id="MobiDB-lite"/>
    </source>
</evidence>
<keyword evidence="3 6" id="KW-1133">Transmembrane helix</keyword>
<dbReference type="PANTHER" id="PTHR23502:SF164">
    <property type="entry name" value="MAJOR FACILITATOR SUPERFAMILY (MFS) PROFILE DOMAIN-CONTAINING PROTEIN"/>
    <property type="match status" value="1"/>
</dbReference>
<feature type="transmembrane region" description="Helical" evidence="6">
    <location>
        <begin position="220"/>
        <end position="244"/>
    </location>
</feature>
<feature type="transmembrane region" description="Helical" evidence="6">
    <location>
        <begin position="188"/>
        <end position="208"/>
    </location>
</feature>
<feature type="transmembrane region" description="Helical" evidence="6">
    <location>
        <begin position="322"/>
        <end position="342"/>
    </location>
</feature>
<feature type="transmembrane region" description="Helical" evidence="6">
    <location>
        <begin position="129"/>
        <end position="145"/>
    </location>
</feature>
<accession>A0A9P9A6D0</accession>
<feature type="region of interest" description="Disordered" evidence="5">
    <location>
        <begin position="1"/>
        <end position="24"/>
    </location>
</feature>
<dbReference type="InterPro" id="IPR036259">
    <property type="entry name" value="MFS_trans_sf"/>
</dbReference>
<dbReference type="Gene3D" id="1.20.1250.20">
    <property type="entry name" value="MFS general substrate transporter like domains"/>
    <property type="match status" value="1"/>
</dbReference>
<dbReference type="AlphaFoldDB" id="A0A9P9A6D0"/>
<gene>
    <name evidence="7" type="ORF">F5X68DRAFT_236395</name>
</gene>
<keyword evidence="8" id="KW-1185">Reference proteome</keyword>
<sequence>MASDSVNIQASQSLEGIQPKEGPNNTSFLISASRKIHKLPIPLTSPRDPLNRTRRTRIAAFPALTFGSTVAFFQLKLPGALMGVLQLEFEVEGANTYRLDLLNPALTLFLSIGYLIASATTTAVGRRPDLLFSCLLTVSSIVSAATTNDFWAFLVSVCVQSLSLGINLSVTLLILLDATFFCERPQVISIYWCVVNALAETLIIPTIYVTDTAANWCPIYQASISPALLSFLGAFLLVPEAFFIRPPVSLEGRLLVQSSSENVKIFDNSRGPIPAQPSSQDTEEITSNLLWQRLKTARAPGSSWAAAGAVCMQMVFCAINPLVVWICLLGATLLSTIMFLGLTQVMELMKAHQGQDLQRVGVYISISGVLSSFLAYPATGPLIDWATRYYAVRNGRARRAEVYLLAFIIPVLAGAISIAAYGLAVLYRWPPIAYYLTYGLVPIF</sequence>
<evidence type="ECO:0000256" key="4">
    <source>
        <dbReference type="ARBA" id="ARBA00023136"/>
    </source>
</evidence>
<protein>
    <submittedName>
        <fullName evidence="7">Major facilitator superfamily domain-containing protein</fullName>
    </submittedName>
</protein>
<dbReference type="GO" id="GO:0022857">
    <property type="term" value="F:transmembrane transporter activity"/>
    <property type="evidence" value="ECO:0007669"/>
    <property type="project" value="TreeGrafter"/>
</dbReference>
<feature type="compositionally biased region" description="Polar residues" evidence="5">
    <location>
        <begin position="1"/>
        <end position="15"/>
    </location>
</feature>
<keyword evidence="4 6" id="KW-0472">Membrane</keyword>
<evidence type="ECO:0000313" key="7">
    <source>
        <dbReference type="EMBL" id="KAH6669698.1"/>
    </source>
</evidence>
<feature type="transmembrane region" description="Helical" evidence="6">
    <location>
        <begin position="97"/>
        <end position="117"/>
    </location>
</feature>
<dbReference type="PANTHER" id="PTHR23502">
    <property type="entry name" value="MAJOR FACILITATOR SUPERFAMILY"/>
    <property type="match status" value="1"/>
</dbReference>
<keyword evidence="2 6" id="KW-0812">Transmembrane</keyword>
<dbReference type="Proteomes" id="UP000770015">
    <property type="component" value="Unassembled WGS sequence"/>
</dbReference>
<proteinExistence type="predicted"/>
<comment type="subcellular location">
    <subcellularLocation>
        <location evidence="1">Membrane</location>
        <topology evidence="1">Multi-pass membrane protein</topology>
    </subcellularLocation>
</comment>
<evidence type="ECO:0000256" key="1">
    <source>
        <dbReference type="ARBA" id="ARBA00004141"/>
    </source>
</evidence>
<feature type="transmembrane region" description="Helical" evidence="6">
    <location>
        <begin position="403"/>
        <end position="427"/>
    </location>
</feature>
<dbReference type="OrthoDB" id="268400at2759"/>
<name>A0A9P9A6D0_9PEZI</name>
<evidence type="ECO:0000256" key="2">
    <source>
        <dbReference type="ARBA" id="ARBA00022692"/>
    </source>
</evidence>
<feature type="transmembrane region" description="Helical" evidence="6">
    <location>
        <begin position="362"/>
        <end position="383"/>
    </location>
</feature>
<evidence type="ECO:0000313" key="8">
    <source>
        <dbReference type="Proteomes" id="UP000770015"/>
    </source>
</evidence>
<dbReference type="EMBL" id="JAGSXJ010000031">
    <property type="protein sequence ID" value="KAH6669698.1"/>
    <property type="molecule type" value="Genomic_DNA"/>
</dbReference>
<evidence type="ECO:0000256" key="3">
    <source>
        <dbReference type="ARBA" id="ARBA00022989"/>
    </source>
</evidence>
<evidence type="ECO:0000256" key="6">
    <source>
        <dbReference type="SAM" id="Phobius"/>
    </source>
</evidence>